<accession>A0A6A8M949</accession>
<feature type="transmembrane region" description="Helical" evidence="1">
    <location>
        <begin position="13"/>
        <end position="32"/>
    </location>
</feature>
<keyword evidence="1" id="KW-1133">Transmembrane helix</keyword>
<dbReference type="NCBIfam" id="TIGR02357">
    <property type="entry name" value="ECF_ThiT_YuaJ"/>
    <property type="match status" value="1"/>
</dbReference>
<evidence type="ECO:0000256" key="1">
    <source>
        <dbReference type="SAM" id="Phobius"/>
    </source>
</evidence>
<gene>
    <name evidence="2" type="primary">thiT</name>
    <name evidence="2" type="ORF">FYJ66_05210</name>
</gene>
<feature type="transmembrane region" description="Helical" evidence="1">
    <location>
        <begin position="147"/>
        <end position="168"/>
    </location>
</feature>
<reference evidence="2" key="1">
    <citation type="submission" date="2019-09" db="EMBL/GenBank/DDBJ databases">
        <title>In-depth cultivation of the pig gut microbiome towards novel bacterial diversity and tailored functional studies.</title>
        <authorList>
            <person name="Wylensek D."/>
            <person name="Hitch T.C.A."/>
            <person name="Clavel T."/>
        </authorList>
    </citation>
    <scope>NUCLEOTIDE SEQUENCE</scope>
    <source>
        <strain evidence="2">RF-744-FAT-WT-3</strain>
    </source>
</reference>
<dbReference type="InterPro" id="IPR012651">
    <property type="entry name" value="Thia_Transptr_ThiT"/>
</dbReference>
<feature type="transmembrane region" description="Helical" evidence="1">
    <location>
        <begin position="119"/>
        <end position="135"/>
    </location>
</feature>
<proteinExistence type="predicted"/>
<protein>
    <submittedName>
        <fullName evidence="2">Energy-coupled thiamine transporter ThiT</fullName>
    </submittedName>
</protein>
<dbReference type="RefSeq" id="WP_154572464.1">
    <property type="nucleotide sequence ID" value="NZ_DBEZJY010000026.1"/>
</dbReference>
<evidence type="ECO:0000313" key="2">
    <source>
        <dbReference type="EMBL" id="MST68988.1"/>
    </source>
</evidence>
<name>A0A6A8M949_9FIRM</name>
<comment type="caution">
    <text evidence="2">The sequence shown here is derived from an EMBL/GenBank/DDBJ whole genome shotgun (WGS) entry which is preliminary data.</text>
</comment>
<keyword evidence="1" id="KW-0812">Transmembrane</keyword>
<feature type="transmembrane region" description="Helical" evidence="1">
    <location>
        <begin position="180"/>
        <end position="203"/>
    </location>
</feature>
<dbReference type="Gene3D" id="1.10.1760.20">
    <property type="match status" value="1"/>
</dbReference>
<dbReference type="GO" id="GO:0015234">
    <property type="term" value="F:thiamine transmembrane transporter activity"/>
    <property type="evidence" value="ECO:0007669"/>
    <property type="project" value="InterPro"/>
</dbReference>
<dbReference type="GO" id="GO:0005886">
    <property type="term" value="C:plasma membrane"/>
    <property type="evidence" value="ECO:0007669"/>
    <property type="project" value="InterPro"/>
</dbReference>
<dbReference type="EMBL" id="VUNB01000004">
    <property type="protein sequence ID" value="MST68988.1"/>
    <property type="molecule type" value="Genomic_DNA"/>
</dbReference>
<keyword evidence="1" id="KW-0472">Membrane</keyword>
<feature type="transmembrane region" description="Helical" evidence="1">
    <location>
        <begin position="44"/>
        <end position="65"/>
    </location>
</feature>
<dbReference type="Pfam" id="PF09515">
    <property type="entry name" value="Thia_YuaJ"/>
    <property type="match status" value="1"/>
</dbReference>
<sequence>MGNLQSFFESGKGQISVIAVIVVFFLLALIPPKNQKTPGRGADVKALTISALMVAAAIVLGQFKLFSMPQGGSVTPLSNLPIVLCAYYLGTRRGVTAGMCVGLLNLIFGPYVIHPLQMLVDYPLAFGALGLGGLMRNKKNGIVKGYIVGLIGRYAMAVLSGIVFFGSYAPKGFNAVTWSVWYNFTYLAAEGVITVIIVSIPTVKKTLEKLRYQIDPEFASLTF</sequence>
<dbReference type="AlphaFoldDB" id="A0A6A8M949"/>
<organism evidence="2">
    <name type="scientific">Baileyella intestinalis</name>
    <dbReference type="NCBI Taxonomy" id="2606709"/>
    <lineage>
        <taxon>Bacteria</taxon>
        <taxon>Bacillati</taxon>
        <taxon>Bacillota</taxon>
        <taxon>Clostridia</taxon>
        <taxon>Peptostreptococcales</taxon>
        <taxon>Anaerovoracaceae</taxon>
        <taxon>Baileyella</taxon>
    </lineage>
</organism>